<accession>A0A3Q4AQB0</accession>
<dbReference type="OMA" id="PRVCILE"/>
<protein>
    <submittedName>
        <fullName evidence="1">Uncharacterized protein</fullName>
    </submittedName>
</protein>
<proteinExistence type="predicted"/>
<evidence type="ECO:0000313" key="1">
    <source>
        <dbReference type="Ensembl" id="ENSMMOP00000006625.1"/>
    </source>
</evidence>
<dbReference type="AlphaFoldDB" id="A0A3Q4AQB0"/>
<evidence type="ECO:0000313" key="2">
    <source>
        <dbReference type="Proteomes" id="UP000261620"/>
    </source>
</evidence>
<name>A0A3Q4AQB0_MOLML</name>
<reference evidence="1" key="1">
    <citation type="submission" date="2025-08" db="UniProtKB">
        <authorList>
            <consortium name="Ensembl"/>
        </authorList>
    </citation>
    <scope>IDENTIFICATION</scope>
</reference>
<dbReference type="Ensembl" id="ENSMMOT00000006749.1">
    <property type="protein sequence ID" value="ENSMMOP00000006625.1"/>
    <property type="gene ID" value="ENSMMOG00000005176.1"/>
</dbReference>
<keyword evidence="2" id="KW-1185">Reference proteome</keyword>
<dbReference type="Proteomes" id="UP000261620">
    <property type="component" value="Unplaced"/>
</dbReference>
<sequence length="167" mass="19882">METLFDYFWCFSNVSSEDVELKRCIFWNIMKIYSITSCSFCIRDEKALRRNTFVNILFSEFIFSAVDSEREENQEAYSRRGPLPDLLPQNEHPFWVSPHHRIPTEGAVQYRPAGYRRMARRLRAIGDELNDTVLRRHAVPHWQDWRDACRGLLNFIAQTLSTLYRLT</sequence>
<organism evidence="1 2">
    <name type="scientific">Mola mola</name>
    <name type="common">Ocean sunfish</name>
    <name type="synonym">Tetraodon mola</name>
    <dbReference type="NCBI Taxonomy" id="94237"/>
    <lineage>
        <taxon>Eukaryota</taxon>
        <taxon>Metazoa</taxon>
        <taxon>Chordata</taxon>
        <taxon>Craniata</taxon>
        <taxon>Vertebrata</taxon>
        <taxon>Euteleostomi</taxon>
        <taxon>Actinopterygii</taxon>
        <taxon>Neopterygii</taxon>
        <taxon>Teleostei</taxon>
        <taxon>Neoteleostei</taxon>
        <taxon>Acanthomorphata</taxon>
        <taxon>Eupercaria</taxon>
        <taxon>Tetraodontiformes</taxon>
        <taxon>Molidae</taxon>
        <taxon>Mola</taxon>
    </lineage>
</organism>
<reference evidence="1" key="2">
    <citation type="submission" date="2025-09" db="UniProtKB">
        <authorList>
            <consortium name="Ensembl"/>
        </authorList>
    </citation>
    <scope>IDENTIFICATION</scope>
</reference>